<dbReference type="Proteomes" id="UP000198901">
    <property type="component" value="Unassembled WGS sequence"/>
</dbReference>
<dbReference type="InterPro" id="IPR011110">
    <property type="entry name" value="Reg_prop"/>
</dbReference>
<keyword evidence="4" id="KW-0808">Transferase</keyword>
<feature type="domain" description="Histidine kinase" evidence="7">
    <location>
        <begin position="824"/>
        <end position="1045"/>
    </location>
</feature>
<dbReference type="Gene3D" id="3.30.565.10">
    <property type="entry name" value="Histidine kinase-like ATPase, C-terminal domain"/>
    <property type="match status" value="1"/>
</dbReference>
<evidence type="ECO:0000256" key="1">
    <source>
        <dbReference type="ARBA" id="ARBA00000085"/>
    </source>
</evidence>
<dbReference type="PANTHER" id="PTHR43547">
    <property type="entry name" value="TWO-COMPONENT HISTIDINE KINASE"/>
    <property type="match status" value="1"/>
</dbReference>
<dbReference type="InterPro" id="IPR013783">
    <property type="entry name" value="Ig-like_fold"/>
</dbReference>
<dbReference type="SUPFAM" id="SSF55874">
    <property type="entry name" value="ATPase domain of HSP90 chaperone/DNA topoisomerase II/histidine kinase"/>
    <property type="match status" value="1"/>
</dbReference>
<evidence type="ECO:0000256" key="3">
    <source>
        <dbReference type="ARBA" id="ARBA00022553"/>
    </source>
</evidence>
<dbReference type="SUPFAM" id="SSF63829">
    <property type="entry name" value="Calcium-dependent phosphotriesterase"/>
    <property type="match status" value="3"/>
</dbReference>
<dbReference type="CDD" id="cd00082">
    <property type="entry name" value="HisKA"/>
    <property type="match status" value="1"/>
</dbReference>
<dbReference type="AlphaFoldDB" id="A0A1G9WCG8"/>
<dbReference type="Pfam" id="PF08450">
    <property type="entry name" value="SGL"/>
    <property type="match status" value="1"/>
</dbReference>
<dbReference type="InterPro" id="IPR036097">
    <property type="entry name" value="HisK_dim/P_sf"/>
</dbReference>
<feature type="transmembrane region" description="Helical" evidence="6">
    <location>
        <begin position="781"/>
        <end position="803"/>
    </location>
</feature>
<dbReference type="Pfam" id="PF07494">
    <property type="entry name" value="Reg_prop"/>
    <property type="match status" value="6"/>
</dbReference>
<dbReference type="PANTHER" id="PTHR43547:SF2">
    <property type="entry name" value="HYBRID SIGNAL TRANSDUCTION HISTIDINE KINASE C"/>
    <property type="match status" value="1"/>
</dbReference>
<dbReference type="InterPro" id="IPR011123">
    <property type="entry name" value="Y_Y_Y"/>
</dbReference>
<proteinExistence type="predicted"/>
<dbReference type="InterPro" id="IPR005467">
    <property type="entry name" value="His_kinase_dom"/>
</dbReference>
<evidence type="ECO:0000256" key="2">
    <source>
        <dbReference type="ARBA" id="ARBA00012438"/>
    </source>
</evidence>
<evidence type="ECO:0000313" key="8">
    <source>
        <dbReference type="EMBL" id="SDM81886.1"/>
    </source>
</evidence>
<accession>A0A1G9WCG8</accession>
<dbReference type="Gene3D" id="2.130.10.10">
    <property type="entry name" value="YVTN repeat-like/Quinoprotein amine dehydrogenase"/>
    <property type="match status" value="2"/>
</dbReference>
<name>A0A1G9WCG8_9BACT</name>
<gene>
    <name evidence="8" type="ORF">SAMN04488090_4322</name>
</gene>
<dbReference type="Gene3D" id="1.10.287.130">
    <property type="match status" value="1"/>
</dbReference>
<evidence type="ECO:0000313" key="9">
    <source>
        <dbReference type="Proteomes" id="UP000198901"/>
    </source>
</evidence>
<evidence type="ECO:0000256" key="5">
    <source>
        <dbReference type="ARBA" id="ARBA00022777"/>
    </source>
</evidence>
<dbReference type="EC" id="2.7.13.3" evidence="2"/>
<dbReference type="SUPFAM" id="SSF47384">
    <property type="entry name" value="Homodimeric domain of signal transducing histidine kinase"/>
    <property type="match status" value="1"/>
</dbReference>
<keyword evidence="5" id="KW-0418">Kinase</keyword>
<keyword evidence="6" id="KW-0472">Membrane</keyword>
<keyword evidence="6" id="KW-1133">Transmembrane helix</keyword>
<dbReference type="EMBL" id="FNGS01000009">
    <property type="protein sequence ID" value="SDM81886.1"/>
    <property type="molecule type" value="Genomic_DNA"/>
</dbReference>
<evidence type="ECO:0000256" key="6">
    <source>
        <dbReference type="SAM" id="Phobius"/>
    </source>
</evidence>
<dbReference type="InterPro" id="IPR013658">
    <property type="entry name" value="SGL"/>
</dbReference>
<dbReference type="PRINTS" id="PR00344">
    <property type="entry name" value="BCTRLSENSOR"/>
</dbReference>
<keyword evidence="9" id="KW-1185">Reference proteome</keyword>
<sequence length="1047" mass="117736">MVFLFFRCCVGLQGQGLTFKHLSTRDGLSDNVVYAIAQDTTGYMWFATSHGLNVYDSRRIRSFIGRPGDSLKLSGNYVTALLSDSRGTLWVGTSTGLNIFNPQTESFRPIVESRKKYGLANGQINCFYEDSKGRIWVCTVGGLSLLTSQANGTFRNYLHSDTPGTPGIRNVMAIYEESPDVFWIGTRTGLFRMTLRENDPIFQEFPQHTTHPGGLHDTFVLSIAADSQKKIWVGTKKAGLHRWDPETKQFTHFPASPIPGKGPASNEVRKLLPARDGSLWIGTFDGISILNPATLQFTTFRNDPSNPSSLTNNSIYSIFQDRAGSLWIGTYHKGINIVHDPNPAFHRIEASPNGLSDEVVSAVLEDSRQNLWIGTQGRGLNQYNRRTGSYRHFRASGLPDGLASDHIQGLTEDASGIIWISTYEGGLTRLDPESGKMRTYRHRPGDPNSICSDMVFQSAQDHKGRIWIGSNTSGLSVLDPATGKFFQANQHSSRFRLDDLHIRSLMVDKKGNIWIGTTKSVDVFTEQGRRIFRIPLPIVRTIYEDSRNRVWLGTYHNGLHMYQPGKMTIRSYSRRDGFAGDNIMGILEDKKGQLWLSTGNGLSSLDPQSQTIRNYNTVDGLASNEFKPNAAFASPVGDFFWGTDEGVVFFNPENVHLNTHAPRAVLTDLKLFNMPVRPHDESGLLDRPLDLMPDLTFNHLQSIFTIDFAGLTYIKQGKNKYAYQLEGLESRWNLVSVPSATYTNLKPGNYTFRVKVANNDGVWGKPRSLRITVLPPWWKTWWAYTFYAVLLGGIVFLIGRFFWLRTVLRYEQALYQAKLDFFTNIAHEVRTHIMLILGPVDMLLTRDYDERKVRSRLTSVKANGDRLLRLVNELLDFRKAEVSSHFFHLRENELVSFLKSIFQSFSHLSEARKITAEFTTDSQEIFVPFDPEQLEKVIFNLLFNAYKFTPEGGTIGLSVAREEEQVSIRVSDNGPGIAPEHLKNLFVNFFQVNELGKKNAGFGIGLALSKKIVDQHGGTLTVKSTPAANGQPGGTVFTVRLRTTPRS</sequence>
<evidence type="ECO:0000259" key="7">
    <source>
        <dbReference type="PROSITE" id="PS50109"/>
    </source>
</evidence>
<dbReference type="Pfam" id="PF00512">
    <property type="entry name" value="HisKA"/>
    <property type="match status" value="1"/>
</dbReference>
<dbReference type="PROSITE" id="PS50109">
    <property type="entry name" value="HIS_KIN"/>
    <property type="match status" value="1"/>
</dbReference>
<dbReference type="SMART" id="SM00387">
    <property type="entry name" value="HATPase_c"/>
    <property type="match status" value="1"/>
</dbReference>
<dbReference type="Pfam" id="PF07495">
    <property type="entry name" value="Y_Y_Y"/>
    <property type="match status" value="1"/>
</dbReference>
<dbReference type="InterPro" id="IPR015943">
    <property type="entry name" value="WD40/YVTN_repeat-like_dom_sf"/>
</dbReference>
<dbReference type="CDD" id="cd00146">
    <property type="entry name" value="PKD"/>
    <property type="match status" value="1"/>
</dbReference>
<keyword evidence="3" id="KW-0597">Phosphoprotein</keyword>
<organism evidence="8 9">
    <name type="scientific">Siphonobacter aquaeclarae</name>
    <dbReference type="NCBI Taxonomy" id="563176"/>
    <lineage>
        <taxon>Bacteria</taxon>
        <taxon>Pseudomonadati</taxon>
        <taxon>Bacteroidota</taxon>
        <taxon>Cytophagia</taxon>
        <taxon>Cytophagales</taxon>
        <taxon>Cytophagaceae</taxon>
        <taxon>Siphonobacter</taxon>
    </lineage>
</organism>
<dbReference type="InterPro" id="IPR004358">
    <property type="entry name" value="Sig_transdc_His_kin-like_C"/>
</dbReference>
<protein>
    <recommendedName>
        <fullName evidence="2">histidine kinase</fullName>
        <ecNumber evidence="2">2.7.13.3</ecNumber>
    </recommendedName>
</protein>
<dbReference type="FunFam" id="3.30.565.10:FF:000006">
    <property type="entry name" value="Sensor histidine kinase WalK"/>
    <property type="match status" value="1"/>
</dbReference>
<dbReference type="InterPro" id="IPR003594">
    <property type="entry name" value="HATPase_dom"/>
</dbReference>
<dbReference type="FunFam" id="2.60.40.10:FF:000791">
    <property type="entry name" value="Two-component system sensor histidine kinase/response regulator"/>
    <property type="match status" value="1"/>
</dbReference>
<dbReference type="Gene3D" id="2.60.40.10">
    <property type="entry name" value="Immunoglobulins"/>
    <property type="match status" value="1"/>
</dbReference>
<dbReference type="STRING" id="563176.SAMN04488090_4322"/>
<dbReference type="GO" id="GO:0000155">
    <property type="term" value="F:phosphorelay sensor kinase activity"/>
    <property type="evidence" value="ECO:0007669"/>
    <property type="project" value="InterPro"/>
</dbReference>
<evidence type="ECO:0000256" key="4">
    <source>
        <dbReference type="ARBA" id="ARBA00022679"/>
    </source>
</evidence>
<dbReference type="InterPro" id="IPR003661">
    <property type="entry name" value="HisK_dim/P_dom"/>
</dbReference>
<comment type="catalytic activity">
    <reaction evidence="1">
        <text>ATP + protein L-histidine = ADP + protein N-phospho-L-histidine.</text>
        <dbReference type="EC" id="2.7.13.3"/>
    </reaction>
</comment>
<dbReference type="Pfam" id="PF02518">
    <property type="entry name" value="HATPase_c"/>
    <property type="match status" value="1"/>
</dbReference>
<dbReference type="InterPro" id="IPR036890">
    <property type="entry name" value="HATPase_C_sf"/>
</dbReference>
<reference evidence="8 9" key="1">
    <citation type="submission" date="2016-10" db="EMBL/GenBank/DDBJ databases">
        <authorList>
            <person name="de Groot N.N."/>
        </authorList>
    </citation>
    <scope>NUCLEOTIDE SEQUENCE [LARGE SCALE GENOMIC DNA]</scope>
    <source>
        <strain evidence="8 9">DSM 21668</strain>
    </source>
</reference>
<dbReference type="SMART" id="SM00388">
    <property type="entry name" value="HisKA"/>
    <property type="match status" value="1"/>
</dbReference>
<keyword evidence="6" id="KW-0812">Transmembrane</keyword>